<accession>A0ABP2GQZ3</accession>
<proteinExistence type="predicted"/>
<dbReference type="RefSeq" id="WP_005819233.1">
    <property type="nucleotide sequence ID" value="NZ_ACFT01000042.1"/>
</dbReference>
<name>A0ABP2GQZ3_9PAST</name>
<gene>
    <name evidence="1" type="ORF">AM202_05137</name>
</gene>
<evidence type="ECO:0000313" key="2">
    <source>
        <dbReference type="Proteomes" id="UP000003394"/>
    </source>
</evidence>
<dbReference type="Proteomes" id="UP000003394">
    <property type="component" value="Unassembled WGS sequence"/>
</dbReference>
<comment type="caution">
    <text evidence="1">The sequence shown here is derived from an EMBL/GenBank/DDBJ whole genome shotgun (WGS) entry which is preliminary data.</text>
</comment>
<organism evidence="1 2">
    <name type="scientific">Actinobacillus minor 202</name>
    <dbReference type="NCBI Taxonomy" id="591023"/>
    <lineage>
        <taxon>Bacteria</taxon>
        <taxon>Pseudomonadati</taxon>
        <taxon>Pseudomonadota</taxon>
        <taxon>Gammaproteobacteria</taxon>
        <taxon>Pasteurellales</taxon>
        <taxon>Pasteurellaceae</taxon>
        <taxon>Actinobacillus</taxon>
    </lineage>
</organism>
<sequence length="227" mass="25640">MKTLSKILLLSGVFLTACTSIQENKFQRSYDEQILAAGIIGDKLVVLGKTYDYEFEGQDNIAAFSTILSFEKNYHKRLSDRYPEIILEKEHRNDNPSVSFIYRAVMPSNKLSQKEQQQLLSIDKIRNEAPFRIGRENNEPSDALYAWALLDGGRVISVSNRNELIQKLKFSQPFNIAKANQDVWITQTHQTNSGKVLEAVVTEPLSIIFLPIALVGQIPLLLLSVGN</sequence>
<evidence type="ECO:0000313" key="1">
    <source>
        <dbReference type="EMBL" id="EEV24315.1"/>
    </source>
</evidence>
<keyword evidence="2" id="KW-1185">Reference proteome</keyword>
<evidence type="ECO:0008006" key="3">
    <source>
        <dbReference type="Google" id="ProtNLM"/>
    </source>
</evidence>
<dbReference type="EMBL" id="ACFT01000042">
    <property type="protein sequence ID" value="EEV24315.1"/>
    <property type="molecule type" value="Genomic_DNA"/>
</dbReference>
<dbReference type="PROSITE" id="PS51257">
    <property type="entry name" value="PROKAR_LIPOPROTEIN"/>
    <property type="match status" value="1"/>
</dbReference>
<protein>
    <recommendedName>
        <fullName evidence="3">Lipoprotein</fullName>
    </recommendedName>
</protein>
<reference evidence="1 2" key="1">
    <citation type="journal article" date="2010" name="Vet. Microbiol.">
        <title>Production of haemolysins by strains of the Actinobacillus minor/porcitonsillarum complex.</title>
        <authorList>
            <person name="Arya G."/>
            <person name="Niven D.F."/>
        </authorList>
    </citation>
    <scope>NUCLEOTIDE SEQUENCE [LARGE SCALE GENOMIC DNA]</scope>
    <source>
        <strain evidence="2">strain 202</strain>
    </source>
</reference>